<gene>
    <name evidence="1" type="ORF">PGAL8A_00175900</name>
</gene>
<accession>A0A1J1GP29</accession>
<evidence type="ECO:0000313" key="1">
    <source>
        <dbReference type="EMBL" id="CRG94052.1"/>
    </source>
</evidence>
<evidence type="ECO:0000313" key="2">
    <source>
        <dbReference type="Proteomes" id="UP000220797"/>
    </source>
</evidence>
<dbReference type="GeneID" id="39730286"/>
<protein>
    <submittedName>
        <fullName evidence="1">Uncharacterized protein</fullName>
    </submittedName>
</protein>
<dbReference type="VEuPathDB" id="PlasmoDB:PGAL8A_00175900"/>
<dbReference type="EMBL" id="CVMV01000020">
    <property type="protein sequence ID" value="CRG94052.1"/>
    <property type="molecule type" value="Genomic_DNA"/>
</dbReference>
<reference evidence="1" key="1">
    <citation type="submission" date="2015-04" db="EMBL/GenBank/DDBJ databases">
        <authorList>
            <consortium name="Pathogen Informatics"/>
        </authorList>
    </citation>
    <scope>NUCLEOTIDE SEQUENCE [LARGE SCALE GENOMIC DNA]</scope>
    <source>
        <strain evidence="1">8A</strain>
    </source>
</reference>
<dbReference type="OrthoDB" id="16066at2759"/>
<dbReference type="OMA" id="IMLNYPH"/>
<dbReference type="RefSeq" id="XP_028526873.1">
    <property type="nucleotide sequence ID" value="XM_028670085.1"/>
</dbReference>
<comment type="caution">
    <text evidence="1">The sequence shown here is derived from an EMBL/GenBank/DDBJ whole genome shotgun (WGS) entry which is preliminary data.</text>
</comment>
<keyword evidence="2" id="KW-1185">Reference proteome</keyword>
<sequence>MYLEEKKKSYNNILLNLCLTKDDKIESVLYKLIPSLLDEILTSEICLRKTLVEITSNCILRCKSFENIKIPLLKIIENYFKNINKESSSRILYNSTLSIFLDIGFKNANDDDKIKFQQMIIEKMDSLTINIEMRIFLILKFIECLEILNNNNNKEIMNKYISLYSKSEDDKIINFVKFINEFLLIPIYCKNFNEIKFLNEDIIKIYKEKFFNCKNYSVKNHIKMKKNVLYFLSNFIKNDNLAFSSYIICSIEKFDEIKDFANSLIQSKKRFIDFNNISFVDLNFEIIKYFDNNIYTFNYIINILSLFQNSSILANDRKYLHLILSYIFFFFFFFYEDMDSIDFIKEFTKFNTLFNEETKFTKYLSENRYSIKLKNQDMLKCLFNLTLFLLNNTKYIYIQNYNNYIFHLIFCYLKEKYEDNNNYNSFINVSTLIEKFFELNINEDKINTVVLNKSFILTYIFFDKLKRYKKNNNDSYIIYNNIIKVLSSLEKYYKNIINMKSIENETYLIYDKINITDSNIENLSFNTYENSIEQLNKYEKCTNVKKIIVQNIVNILDKYVIFSDNTLLISSILKWSVNIFCQTSCEFKYYSLLYENSNDIILSDIAKDYLNLHKDSKLSFDDYIFFISEKLFNIKNIHEIYFFISNINIDKKKSKDCVFYENEKKVIENNINYTTICNDLFSINNIESMIEYSNINYQNFNIQHLFNLIKYIDNVNFTYFSYTESINYTFLIMDIFLLHSINLENNSKIDNFILYCNIFLLILKNFSNFFSNLEKLENLKDCKDNVLKNNERIYSNIHILIERRLHLILNNLLYTENSKLIKITSKLLTKIYILTKENNCMLLDNLVNFLISKNFENIDKNNKKEVIMIYSLIFFFGNLIKKEKIFHQKYYSILEKITNYFLYIYFNYITENKDFENIIFKYSINFFYLTFFSKNLLHNWKNIIRENSYAKLQHSSDDYVFVHRYITRIFMKILQYAKENINKNLSLIKKILKFLSCLPTLKDNYINSLLKEDIINTLHLDEFKIQKIYAHYISHIFLKLDRINSNELSYEFLKNIFDNSKYLSKSVHTEKNNKFLCIIMFYIIYYNPFLEFIKENVAIIRELFISNIKIKSDIYSQYSFLGLSYLFFSLSIQYNMNINDIYLLEENFKMLKKEQCNNHNEHITKVNFIFNNKNTNINCLNEIKYENINTVDCPECKINEENNFHKKKKITNIDCTLFKKGGSYFNNSSIFYRENYDDSKETYEKLDKNVYNNMYIKKVDKSTIDKYVETLYKFFDNTDDNSLYKIIFRKKEREVDGNFINEIKKFESKKDYVLKNIYENFNNERNYDLINHYICLSRYCFNYIYVFLFMQYSDLMIFNYDKKIKDFFFFPDFAYDKRYEISHLLCKIKNNLDNFDKKEINFNRLPFFRDDIDNVVDFEKVNKRLCIIIKYIYKKLLINEIKARNEIIKFKIFQFISIKDISRTMIKIEKDFLKMNCEFTESLCAINSLNIELTNFFLTNNEIINEAILRFLIEFLNKMNLNIFVQEIFYYLFFICTIIDSYIMDIKLCITFLNIFKGYCIKFSNIFDQLSLEDRIKTNIFLYYKGNKDMYGGFYRNINIRNYNDINNENFDDINKENVNDIGNINIIIFRILQYHNKKIGNKKLELYFIDCLNACIISSVTINFNLQILLEFYIINSERLENGYNEFVINNNKNENKTYKEKEIFFGKLVKYNNSDKQKEILEKIVSNYNCALTIEETVKYILLLLNQCNDKFVLSNISFTIIKLLVKYEKLSDNAFLFINLCIFVFDSISDFITRNLPKNYLSYINDLLYYLVDNIPFYHYIKFVNSNLLNDYSEFDLNFRDIQNIRNYSSIIILYLLKKNLLFDLDDQQIFRDEKKVGNIRVFEEMKIINSVNNNIRKLLKRNDLKTIIQKERTYLENIYKDISNDNLDNENLLKLVDKIKNNIEIIGKNIISYINENKNLIVDECVENMIKNEIEGILNLFKNESVTNTPLICIVTNLISKEIISTLKNEFNKKNLFDEENKKLLKKIESKLISRSFIIMNIKNCENNYKNIYEIMQKRNMFHFYKFFNEYIEEFYIFIESKLLKDKKACLISIDNFIESFIDTYKCDDFDELDSENIHNFLNLFLRLKNLLKECSSNEINYFIIFPILKSINFILLIIFRRKQKDLLNVKNYINILEKGINIDISEIYDIFDDILDVFIKVEDYELFQHMYIFLFNIPVIFIRNFNFVKLFKCIIFFMNKYFKNSYEMVSYDNNFYLYFSKLSICVFSYFLNKNNLNTWLNFYNFQLLNKFIKKDNLYNYAFDIDKISNEEDIFKHFYLNESILFNHTLNLDTEKSTYFNICSSEEISTNKNNNKEASIHDDNKNLSNHESNEVLEINKNLYVNIKEEFFVNLRKLLHILFENSKDNYNILSLIKIFFELMFYNKIYFFEIGDAKIWEKIYNYIYSLIIKNKSKKVFEQLMHILNILLCMYNSYSYKNEQDRKIYLDIKINEFYSNYNESKDNGKNSFNFVFIVFFKIREKSKELIFPNHIIQNLKYSIRLNFPHLFL</sequence>
<proteinExistence type="predicted"/>
<name>A0A1J1GP29_PLAGA</name>
<dbReference type="Proteomes" id="UP000220797">
    <property type="component" value="Unassembled WGS sequence"/>
</dbReference>
<organism evidence="1 2">
    <name type="scientific">Plasmodium gallinaceum</name>
    <dbReference type="NCBI Taxonomy" id="5849"/>
    <lineage>
        <taxon>Eukaryota</taxon>
        <taxon>Sar</taxon>
        <taxon>Alveolata</taxon>
        <taxon>Apicomplexa</taxon>
        <taxon>Aconoidasida</taxon>
        <taxon>Haemosporida</taxon>
        <taxon>Plasmodiidae</taxon>
        <taxon>Plasmodium</taxon>
        <taxon>Plasmodium (Haemamoeba)</taxon>
    </lineage>
</organism>